<reference evidence="4" key="1">
    <citation type="submission" date="2014-01" db="EMBL/GenBank/DDBJ databases">
        <title>The Genome Sequence of Anopheles farauti FAR1 (V2).</title>
        <authorList>
            <consortium name="The Broad Institute Genomics Platform"/>
            <person name="Neafsey D.E."/>
            <person name="Besansky N."/>
            <person name="Howell P."/>
            <person name="Walton C."/>
            <person name="Young S.K."/>
            <person name="Zeng Q."/>
            <person name="Gargeya S."/>
            <person name="Fitzgerald M."/>
            <person name="Haas B."/>
            <person name="Abouelleil A."/>
            <person name="Allen A.W."/>
            <person name="Alvarado L."/>
            <person name="Arachchi H.M."/>
            <person name="Berlin A.M."/>
            <person name="Chapman S.B."/>
            <person name="Gainer-Dewar J."/>
            <person name="Goldberg J."/>
            <person name="Griggs A."/>
            <person name="Gujja S."/>
            <person name="Hansen M."/>
            <person name="Howarth C."/>
            <person name="Imamovic A."/>
            <person name="Ireland A."/>
            <person name="Larimer J."/>
            <person name="McCowan C."/>
            <person name="Murphy C."/>
            <person name="Pearson M."/>
            <person name="Poon T.W."/>
            <person name="Priest M."/>
            <person name="Roberts A."/>
            <person name="Saif S."/>
            <person name="Shea T."/>
            <person name="Sisk P."/>
            <person name="Sykes S."/>
            <person name="Wortman J."/>
            <person name="Nusbaum C."/>
            <person name="Birren B."/>
        </authorList>
    </citation>
    <scope>NUCLEOTIDE SEQUENCE [LARGE SCALE GENOMIC DNA]</scope>
    <source>
        <strain evidence="4">FAR1</strain>
    </source>
</reference>
<dbReference type="EMBL" id="AXCN02000350">
    <property type="status" value="NOT_ANNOTATED_CDS"/>
    <property type="molecule type" value="Genomic_DNA"/>
</dbReference>
<accession>A0A182Q8D8</accession>
<dbReference type="PANTHER" id="PTHR34253:SF1">
    <property type="entry name" value="PROTEIN LLP HOMOLOG"/>
    <property type="match status" value="1"/>
</dbReference>
<dbReference type="EnsemblMetazoa" id="AFAF005095-RA">
    <property type="protein sequence ID" value="AFAF005095-PA"/>
    <property type="gene ID" value="AFAF005095"/>
</dbReference>
<evidence type="ECO:0000313" key="3">
    <source>
        <dbReference type="EnsemblMetazoa" id="AFAF005095-PA"/>
    </source>
</evidence>
<dbReference type="GO" id="GO:0005730">
    <property type="term" value="C:nucleolus"/>
    <property type="evidence" value="ECO:0007669"/>
    <property type="project" value="TreeGrafter"/>
</dbReference>
<organism evidence="3 4">
    <name type="scientific">Anopheles farauti</name>
    <dbReference type="NCBI Taxonomy" id="69004"/>
    <lineage>
        <taxon>Eukaryota</taxon>
        <taxon>Metazoa</taxon>
        <taxon>Ecdysozoa</taxon>
        <taxon>Arthropoda</taxon>
        <taxon>Hexapoda</taxon>
        <taxon>Insecta</taxon>
        <taxon>Pterygota</taxon>
        <taxon>Neoptera</taxon>
        <taxon>Endopterygota</taxon>
        <taxon>Diptera</taxon>
        <taxon>Nematocera</taxon>
        <taxon>Culicoidea</taxon>
        <taxon>Culicidae</taxon>
        <taxon>Anophelinae</taxon>
        <taxon>Anopheles</taxon>
    </lineage>
</organism>
<evidence type="ECO:0000256" key="2">
    <source>
        <dbReference type="SAM" id="MobiDB-lite"/>
    </source>
</evidence>
<name>A0A182Q8D8_9DIPT</name>
<dbReference type="AlphaFoldDB" id="A0A182Q8D8"/>
<keyword evidence="4" id="KW-1185">Reference proteome</keyword>
<dbReference type="Pfam" id="PF10169">
    <property type="entry name" value="LLPH"/>
    <property type="match status" value="1"/>
</dbReference>
<dbReference type="InterPro" id="IPR018784">
    <property type="entry name" value="LLPH-like"/>
</dbReference>
<comment type="similarity">
    <text evidence="1">Belongs to the learning-associated protein family.</text>
</comment>
<dbReference type="GO" id="GO:0097484">
    <property type="term" value="P:dendrite extension"/>
    <property type="evidence" value="ECO:0007669"/>
    <property type="project" value="TreeGrafter"/>
</dbReference>
<dbReference type="VEuPathDB" id="VectorBase:AFAF005095"/>
<dbReference type="Proteomes" id="UP000075886">
    <property type="component" value="Unassembled WGS sequence"/>
</dbReference>
<dbReference type="PANTHER" id="PTHR34253">
    <property type="entry name" value="PROTEIN LLP HOMOLOG"/>
    <property type="match status" value="1"/>
</dbReference>
<evidence type="ECO:0000313" key="4">
    <source>
        <dbReference type="Proteomes" id="UP000075886"/>
    </source>
</evidence>
<proteinExistence type="inferred from homology"/>
<reference evidence="3" key="2">
    <citation type="submission" date="2020-05" db="UniProtKB">
        <authorList>
            <consortium name="EnsemblMetazoa"/>
        </authorList>
    </citation>
    <scope>IDENTIFICATION</scope>
    <source>
        <strain evidence="3">FAR1</strain>
    </source>
</reference>
<dbReference type="GO" id="GO:0003723">
    <property type="term" value="F:RNA binding"/>
    <property type="evidence" value="ECO:0007669"/>
    <property type="project" value="TreeGrafter"/>
</dbReference>
<sequence>MTARCKKRRNQNNAIRRAKNKIKETKKLKKMLGFIEEDLDGSDLLSKLKDITEQKKKETELEQVKKETLEEIKAKEMKTVKKTKKEKQITVVHPKTKVAHVYNVKTKKDQFGQYPVWYKARKEKTKQNRREGKSTKMLQFRGRRLHYIDRTCNWNALG</sequence>
<protein>
    <submittedName>
        <fullName evidence="3">Uncharacterized protein</fullName>
    </submittedName>
</protein>
<dbReference type="STRING" id="69004.A0A182Q8D8"/>
<feature type="region of interest" description="Disordered" evidence="2">
    <location>
        <begin position="1"/>
        <end position="21"/>
    </location>
</feature>
<dbReference type="GO" id="GO:0001099">
    <property type="term" value="F:basal RNA polymerase II transcription machinery binding"/>
    <property type="evidence" value="ECO:0007669"/>
    <property type="project" value="TreeGrafter"/>
</dbReference>
<evidence type="ECO:0000256" key="1">
    <source>
        <dbReference type="ARBA" id="ARBA00034118"/>
    </source>
</evidence>